<dbReference type="SUPFAM" id="SSF161098">
    <property type="entry name" value="MetI-like"/>
    <property type="match status" value="2"/>
</dbReference>
<evidence type="ECO:0000256" key="8">
    <source>
        <dbReference type="RuleBase" id="RU363032"/>
    </source>
</evidence>
<feature type="transmembrane region" description="Helical" evidence="8">
    <location>
        <begin position="331"/>
        <end position="351"/>
    </location>
</feature>
<dbReference type="InterPro" id="IPR000515">
    <property type="entry name" value="MetI-like"/>
</dbReference>
<feature type="transmembrane region" description="Helical" evidence="8">
    <location>
        <begin position="553"/>
        <end position="571"/>
    </location>
</feature>
<gene>
    <name evidence="10" type="ORF">BDD18_2505</name>
</gene>
<dbReference type="EMBL" id="VFPV01000002">
    <property type="protein sequence ID" value="TQN03804.1"/>
    <property type="molecule type" value="Genomic_DNA"/>
</dbReference>
<dbReference type="Pfam" id="PF00528">
    <property type="entry name" value="BPD_transp_1"/>
    <property type="match status" value="1"/>
</dbReference>
<feature type="transmembrane region" description="Helical" evidence="8">
    <location>
        <begin position="441"/>
        <end position="460"/>
    </location>
</feature>
<keyword evidence="6 8" id="KW-1133">Transmembrane helix</keyword>
<feature type="transmembrane region" description="Helical" evidence="8">
    <location>
        <begin position="48"/>
        <end position="69"/>
    </location>
</feature>
<dbReference type="InterPro" id="IPR035906">
    <property type="entry name" value="MetI-like_sf"/>
</dbReference>
<dbReference type="Proteomes" id="UP000316993">
    <property type="component" value="Unassembled WGS sequence"/>
</dbReference>
<evidence type="ECO:0000256" key="6">
    <source>
        <dbReference type="ARBA" id="ARBA00022989"/>
    </source>
</evidence>
<reference evidence="10 11" key="1">
    <citation type="submission" date="2019-06" db="EMBL/GenBank/DDBJ databases">
        <title>Genomic Encyclopedia of Archaeal and Bacterial Type Strains, Phase II (KMG-II): from individual species to whole genera.</title>
        <authorList>
            <person name="Goeker M."/>
        </authorList>
    </citation>
    <scope>NUCLEOTIDE SEQUENCE [LARGE SCALE GENOMIC DNA]</scope>
    <source>
        <strain evidence="10 11">DSM 7270</strain>
    </source>
</reference>
<dbReference type="PROSITE" id="PS50928">
    <property type="entry name" value="ABC_TM1"/>
    <property type="match status" value="2"/>
</dbReference>
<evidence type="ECO:0000256" key="5">
    <source>
        <dbReference type="ARBA" id="ARBA00022692"/>
    </source>
</evidence>
<name>A0A543L961_9BURK</name>
<comment type="subcellular location">
    <subcellularLocation>
        <location evidence="1">Cell inner membrane</location>
        <topology evidence="1">Multi-pass membrane protein</topology>
    </subcellularLocation>
    <subcellularLocation>
        <location evidence="8">Cell membrane</location>
        <topology evidence="8">Multi-pass membrane protein</topology>
    </subcellularLocation>
</comment>
<evidence type="ECO:0000256" key="2">
    <source>
        <dbReference type="ARBA" id="ARBA00022448"/>
    </source>
</evidence>
<keyword evidence="7 8" id="KW-0472">Membrane</keyword>
<feature type="domain" description="ABC transmembrane type-1" evidence="9">
    <location>
        <begin position="372"/>
        <end position="571"/>
    </location>
</feature>
<protein>
    <submittedName>
        <fullName evidence="10">Iron(III) transport system permease protein</fullName>
    </submittedName>
</protein>
<evidence type="ECO:0000256" key="4">
    <source>
        <dbReference type="ARBA" id="ARBA00022519"/>
    </source>
</evidence>
<feature type="transmembrane region" description="Helical" evidence="8">
    <location>
        <begin position="278"/>
        <end position="297"/>
    </location>
</feature>
<dbReference type="GO" id="GO:0005886">
    <property type="term" value="C:plasma membrane"/>
    <property type="evidence" value="ECO:0007669"/>
    <property type="project" value="UniProtKB-SubCell"/>
</dbReference>
<feature type="transmembrane region" description="Helical" evidence="8">
    <location>
        <begin position="408"/>
        <end position="429"/>
    </location>
</feature>
<accession>A0A543L961</accession>
<comment type="similarity">
    <text evidence="8">Belongs to the binding-protein-dependent transport system permease family.</text>
</comment>
<keyword evidence="3" id="KW-1003">Cell membrane</keyword>
<comment type="caution">
    <text evidence="10">The sequence shown here is derived from an EMBL/GenBank/DDBJ whole genome shotgun (WGS) entry which is preliminary data.</text>
</comment>
<feature type="transmembrane region" description="Helical" evidence="8">
    <location>
        <begin position="180"/>
        <end position="199"/>
    </location>
</feature>
<dbReference type="PANTHER" id="PTHR43357:SF3">
    <property type="entry name" value="FE(3+)-TRANSPORT SYSTEM PERMEASE PROTEIN FBPB 2"/>
    <property type="match status" value="1"/>
</dbReference>
<keyword evidence="4" id="KW-0997">Cell inner membrane</keyword>
<dbReference type="FunFam" id="1.10.3720.10:FF:000088">
    <property type="entry name" value="Iron(III) ABC transporter, permease protein"/>
    <property type="match status" value="1"/>
</dbReference>
<feature type="transmembrane region" description="Helical" evidence="8">
    <location>
        <begin position="129"/>
        <end position="149"/>
    </location>
</feature>
<evidence type="ECO:0000256" key="3">
    <source>
        <dbReference type="ARBA" id="ARBA00022475"/>
    </source>
</evidence>
<evidence type="ECO:0000313" key="11">
    <source>
        <dbReference type="Proteomes" id="UP000316993"/>
    </source>
</evidence>
<evidence type="ECO:0000259" key="9">
    <source>
        <dbReference type="PROSITE" id="PS50928"/>
    </source>
</evidence>
<evidence type="ECO:0000256" key="7">
    <source>
        <dbReference type="ARBA" id="ARBA00023136"/>
    </source>
</evidence>
<dbReference type="AlphaFoldDB" id="A0A543L961"/>
<feature type="transmembrane region" description="Helical" evidence="8">
    <location>
        <begin position="371"/>
        <end position="396"/>
    </location>
</feature>
<feature type="transmembrane region" description="Helical" evidence="8">
    <location>
        <begin position="98"/>
        <end position="122"/>
    </location>
</feature>
<evidence type="ECO:0000256" key="1">
    <source>
        <dbReference type="ARBA" id="ARBA00004429"/>
    </source>
</evidence>
<proteinExistence type="inferred from homology"/>
<dbReference type="CDD" id="cd06261">
    <property type="entry name" value="TM_PBP2"/>
    <property type="match status" value="2"/>
</dbReference>
<feature type="transmembrane region" description="Helical" evidence="8">
    <location>
        <begin position="232"/>
        <end position="258"/>
    </location>
</feature>
<dbReference type="GO" id="GO:0055085">
    <property type="term" value="P:transmembrane transport"/>
    <property type="evidence" value="ECO:0007669"/>
    <property type="project" value="InterPro"/>
</dbReference>
<dbReference type="Gene3D" id="1.10.3720.10">
    <property type="entry name" value="MetI-like"/>
    <property type="match status" value="2"/>
</dbReference>
<organism evidence="10 11">
    <name type="scientific">Acidovorax temperans</name>
    <dbReference type="NCBI Taxonomy" id="80878"/>
    <lineage>
        <taxon>Bacteria</taxon>
        <taxon>Pseudomonadati</taxon>
        <taxon>Pseudomonadota</taxon>
        <taxon>Betaproteobacteria</taxon>
        <taxon>Burkholderiales</taxon>
        <taxon>Comamonadaceae</taxon>
        <taxon>Acidovorax</taxon>
    </lineage>
</organism>
<keyword evidence="5 8" id="KW-0812">Transmembrane</keyword>
<feature type="domain" description="ABC transmembrane type-1" evidence="9">
    <location>
        <begin position="94"/>
        <end position="296"/>
    </location>
</feature>
<sequence length="579" mass="61636">MLKIRICIPAAAARKGRAALAGGPLALCSIRLHRLPVLRRSPFALRSLALILLAGVLALPVLAVLASWLPWGQGDAQAGSILREMAATVLPGYVGTTLWLSVMVALGAALVGTAAAAAVTLFDFPGRRTFEWLLLLPLAMPAYVTAYAYTDFLQFSGPLQVGLRNMFGLEGRLLPEVRSLGGAVWVFIFSLYPYVYLLARTALGERAAQLMEAARLLGAPLPRRIRAVALPLARPAVAAGVALVLMETLADFGVASYFGIQTFTTGIYKAWLSMDNRLAAAQLATMLLVVVLALLHLEHRAQKRMRFAAGGVGRAGSSEAQPLVLRGGLRVAAWLVCGLPVLMGFVAPIAFMLRPLAADWSVLPWGRFVEWAWHSVRLGGITSALAVAVALTLAFAVRRRPDGVTRGVVQLASLGYAVPGAVIVVGLLLPVGWLQAAVPQWGIGALVTATAVGIVWAYLVRFCAVALQSVQSGYARIPASLDDSARMLGMGSLGLMARVHWPLLRRSTAAAALLVFVDVMKELPATMVLRPFNSDTLAVVAYQLARDERLGEAALPSLALVAVGLVPVILLSRTLRSRH</sequence>
<evidence type="ECO:0000313" key="10">
    <source>
        <dbReference type="EMBL" id="TQN03804.1"/>
    </source>
</evidence>
<keyword evidence="2 8" id="KW-0813">Transport</keyword>
<dbReference type="PANTHER" id="PTHR43357">
    <property type="entry name" value="INNER MEMBRANE ABC TRANSPORTER PERMEASE PROTEIN YDCV"/>
    <property type="match status" value="1"/>
</dbReference>